<gene>
    <name evidence="1" type="ORF">HHU12_25305</name>
</gene>
<dbReference type="AlphaFoldDB" id="A0A7X9XC28"/>
<protein>
    <submittedName>
        <fullName evidence="1">Uncharacterized protein</fullName>
    </submittedName>
</protein>
<reference evidence="1 2" key="1">
    <citation type="submission" date="2020-04" db="EMBL/GenBank/DDBJ databases">
        <title>Flammeovirga sp. SR4, a novel species isolated from seawater.</title>
        <authorList>
            <person name="Wang X."/>
        </authorList>
    </citation>
    <scope>NUCLEOTIDE SEQUENCE [LARGE SCALE GENOMIC DNA]</scope>
    <source>
        <strain evidence="1 2">ATCC 23126</strain>
    </source>
</reference>
<evidence type="ECO:0000313" key="2">
    <source>
        <dbReference type="Proteomes" id="UP000576082"/>
    </source>
</evidence>
<evidence type="ECO:0000313" key="1">
    <source>
        <dbReference type="EMBL" id="NME71308.1"/>
    </source>
</evidence>
<dbReference type="RefSeq" id="WP_169659525.1">
    <property type="nucleotide sequence ID" value="NZ_JABANE010000093.1"/>
</dbReference>
<accession>A0A7X9XC28</accession>
<dbReference type="Proteomes" id="UP000576082">
    <property type="component" value="Unassembled WGS sequence"/>
</dbReference>
<keyword evidence="2" id="KW-1185">Reference proteome</keyword>
<proteinExistence type="predicted"/>
<organism evidence="1 2">
    <name type="scientific">Flammeovirga aprica JL-4</name>
    <dbReference type="NCBI Taxonomy" id="694437"/>
    <lineage>
        <taxon>Bacteria</taxon>
        <taxon>Pseudomonadati</taxon>
        <taxon>Bacteroidota</taxon>
        <taxon>Cytophagia</taxon>
        <taxon>Cytophagales</taxon>
        <taxon>Flammeovirgaceae</taxon>
        <taxon>Flammeovirga</taxon>
    </lineage>
</organism>
<name>A0A7X9XC28_9BACT</name>
<dbReference type="EMBL" id="JABANE010000093">
    <property type="protein sequence ID" value="NME71308.1"/>
    <property type="molecule type" value="Genomic_DNA"/>
</dbReference>
<comment type="caution">
    <text evidence="1">The sequence shown here is derived from an EMBL/GenBank/DDBJ whole genome shotgun (WGS) entry which is preliminary data.</text>
</comment>
<sequence>MDDFLTLDLDNDLLLDDEETSFEELEDIDSSEWEDQIGSLEKFDLDIDEEI</sequence>